<keyword evidence="3" id="KW-0732">Signal</keyword>
<keyword evidence="2" id="KW-0472">Membrane</keyword>
<dbReference type="AlphaFoldDB" id="A0AAJ0B9W4"/>
<keyword evidence="2" id="KW-0812">Transmembrane</keyword>
<evidence type="ECO:0000256" key="2">
    <source>
        <dbReference type="SAM" id="Phobius"/>
    </source>
</evidence>
<evidence type="ECO:0000256" key="3">
    <source>
        <dbReference type="SAM" id="SignalP"/>
    </source>
</evidence>
<evidence type="ECO:0000313" key="5">
    <source>
        <dbReference type="Proteomes" id="UP001239445"/>
    </source>
</evidence>
<evidence type="ECO:0000313" key="4">
    <source>
        <dbReference type="EMBL" id="KAK1752857.1"/>
    </source>
</evidence>
<sequence>MSFLILAFLFSGSCSAAALTTASPVAPGLKRDALVTRFSTIFLSGDPSQSRTAEIGFDCRVDLDHTLWGFCPTSVGVASDCGLAGNCIDRHACSRGCGKGGGLTTFTCTGTNGEFCSTAELYLTNNIGPFSYIACGGVSTTDRYSAFTTTPTTKTVASSVRSTVAAPSTPTSLAPVPTAPVNQPNVPASTNSPLSPSSAVGTELSSSTSSNMGAIIGGVIGCLALICLSAVAVVWLLKRHRNKSASNLSSVSEGSPGRLAPPAYPADTEPKPSGSWGPYGVRLSSLVLMVTTDESCLHFCFEYPDIVTWASGLVPQWCQVR</sequence>
<reference evidence="4" key="1">
    <citation type="submission" date="2023-06" db="EMBL/GenBank/DDBJ databases">
        <title>Genome-scale phylogeny and comparative genomics of the fungal order Sordariales.</title>
        <authorList>
            <consortium name="Lawrence Berkeley National Laboratory"/>
            <person name="Hensen N."/>
            <person name="Bonometti L."/>
            <person name="Westerberg I."/>
            <person name="Brannstrom I.O."/>
            <person name="Guillou S."/>
            <person name="Cros-Aarteil S."/>
            <person name="Calhoun S."/>
            <person name="Haridas S."/>
            <person name="Kuo A."/>
            <person name="Mondo S."/>
            <person name="Pangilinan J."/>
            <person name="Riley R."/>
            <person name="Labutti K."/>
            <person name="Andreopoulos B."/>
            <person name="Lipzen A."/>
            <person name="Chen C."/>
            <person name="Yanf M."/>
            <person name="Daum C."/>
            <person name="Ng V."/>
            <person name="Clum A."/>
            <person name="Steindorff A."/>
            <person name="Ohm R."/>
            <person name="Martin F."/>
            <person name="Silar P."/>
            <person name="Natvig D."/>
            <person name="Lalanne C."/>
            <person name="Gautier V."/>
            <person name="Ament-Velasquez S.L."/>
            <person name="Kruys A."/>
            <person name="Hutchinson M.I."/>
            <person name="Powell A.J."/>
            <person name="Barry K."/>
            <person name="Miller A.N."/>
            <person name="Grigoriev I.V."/>
            <person name="Debuchy R."/>
            <person name="Gladieux P."/>
            <person name="Thoren M.H."/>
            <person name="Johannesson H."/>
        </authorList>
    </citation>
    <scope>NUCLEOTIDE SEQUENCE</scope>
    <source>
        <strain evidence="4">PSN4</strain>
    </source>
</reference>
<feature type="region of interest" description="Disordered" evidence="1">
    <location>
        <begin position="166"/>
        <end position="203"/>
    </location>
</feature>
<dbReference type="EMBL" id="MU839838">
    <property type="protein sequence ID" value="KAK1752857.1"/>
    <property type="molecule type" value="Genomic_DNA"/>
</dbReference>
<feature type="transmembrane region" description="Helical" evidence="2">
    <location>
        <begin position="212"/>
        <end position="237"/>
    </location>
</feature>
<accession>A0AAJ0B9W4</accession>
<keyword evidence="2" id="KW-1133">Transmembrane helix</keyword>
<name>A0AAJ0B9W4_9PEZI</name>
<comment type="caution">
    <text evidence="4">The sequence shown here is derived from an EMBL/GenBank/DDBJ whole genome shotgun (WGS) entry which is preliminary data.</text>
</comment>
<dbReference type="CDD" id="cd12087">
    <property type="entry name" value="TM_EGFR-like"/>
    <property type="match status" value="1"/>
</dbReference>
<keyword evidence="5" id="KW-1185">Reference proteome</keyword>
<proteinExistence type="predicted"/>
<evidence type="ECO:0000256" key="1">
    <source>
        <dbReference type="SAM" id="MobiDB-lite"/>
    </source>
</evidence>
<organism evidence="4 5">
    <name type="scientific">Echria macrotheca</name>
    <dbReference type="NCBI Taxonomy" id="438768"/>
    <lineage>
        <taxon>Eukaryota</taxon>
        <taxon>Fungi</taxon>
        <taxon>Dikarya</taxon>
        <taxon>Ascomycota</taxon>
        <taxon>Pezizomycotina</taxon>
        <taxon>Sordariomycetes</taxon>
        <taxon>Sordariomycetidae</taxon>
        <taxon>Sordariales</taxon>
        <taxon>Schizotheciaceae</taxon>
        <taxon>Echria</taxon>
    </lineage>
</organism>
<feature type="signal peptide" evidence="3">
    <location>
        <begin position="1"/>
        <end position="16"/>
    </location>
</feature>
<gene>
    <name evidence="4" type="ORF">QBC47DRAFT_387255</name>
</gene>
<dbReference type="Proteomes" id="UP001239445">
    <property type="component" value="Unassembled WGS sequence"/>
</dbReference>
<feature type="compositionally biased region" description="Polar residues" evidence="1">
    <location>
        <begin position="180"/>
        <end position="203"/>
    </location>
</feature>
<protein>
    <submittedName>
        <fullName evidence="4">Uncharacterized protein</fullName>
    </submittedName>
</protein>
<feature type="region of interest" description="Disordered" evidence="1">
    <location>
        <begin position="246"/>
        <end position="273"/>
    </location>
</feature>
<feature type="chain" id="PRO_5042579270" evidence="3">
    <location>
        <begin position="17"/>
        <end position="321"/>
    </location>
</feature>